<dbReference type="InterPro" id="IPR043502">
    <property type="entry name" value="DNA/RNA_pol_sf"/>
</dbReference>
<dbReference type="EMBL" id="CAJNOC010001395">
    <property type="protein sequence ID" value="CAF0861234.1"/>
    <property type="molecule type" value="Genomic_DNA"/>
</dbReference>
<sequence>MINGAKLVEKWECDWNRSVKNDPEVGNFVKQCKIREQINPPDALFGGLRSVMKMLLNSFWGRFGMNTNKTQYKVISNPLEWFEMVCDDQYTIHIADFFHENYVQVFYSTNGEMHEGSSQNSVVLAAFVTCHGRLKLYEELKKIDKRVLYFNTDSIIDVRSPGQYRPILGDYLGDFTD</sequence>
<evidence type="ECO:0000256" key="3">
    <source>
        <dbReference type="ARBA" id="ARBA00022679"/>
    </source>
</evidence>
<comment type="catalytic activity">
    <reaction evidence="8">
        <text>DNA(n) + a 2'-deoxyribonucleoside 5'-triphosphate = DNA(n+1) + diphosphate</text>
        <dbReference type="Rhea" id="RHEA:22508"/>
        <dbReference type="Rhea" id="RHEA-COMP:17339"/>
        <dbReference type="Rhea" id="RHEA-COMP:17340"/>
        <dbReference type="ChEBI" id="CHEBI:33019"/>
        <dbReference type="ChEBI" id="CHEBI:61560"/>
        <dbReference type="ChEBI" id="CHEBI:173112"/>
        <dbReference type="EC" id="2.7.7.7"/>
    </reaction>
</comment>
<evidence type="ECO:0000256" key="7">
    <source>
        <dbReference type="ARBA" id="ARBA00023125"/>
    </source>
</evidence>
<evidence type="ECO:0000313" key="11">
    <source>
        <dbReference type="Proteomes" id="UP000663879"/>
    </source>
</evidence>
<dbReference type="AlphaFoldDB" id="A0A813WVM1"/>
<accession>A0A813WVM1</accession>
<evidence type="ECO:0000313" key="10">
    <source>
        <dbReference type="EMBL" id="CAF0861234.1"/>
    </source>
</evidence>
<dbReference type="GO" id="GO:0000166">
    <property type="term" value="F:nucleotide binding"/>
    <property type="evidence" value="ECO:0007669"/>
    <property type="project" value="InterPro"/>
</dbReference>
<dbReference type="Proteomes" id="UP000663879">
    <property type="component" value="Unassembled WGS sequence"/>
</dbReference>
<dbReference type="PANTHER" id="PTHR33568:SF3">
    <property type="entry name" value="DNA-DIRECTED DNA POLYMERASE"/>
    <property type="match status" value="1"/>
</dbReference>
<evidence type="ECO:0000256" key="8">
    <source>
        <dbReference type="ARBA" id="ARBA00049244"/>
    </source>
</evidence>
<keyword evidence="4" id="KW-0548">Nucleotidyltransferase</keyword>
<dbReference type="GO" id="GO:0006260">
    <property type="term" value="P:DNA replication"/>
    <property type="evidence" value="ECO:0007669"/>
    <property type="project" value="UniProtKB-KW"/>
</dbReference>
<dbReference type="OrthoDB" id="1706475at2759"/>
<dbReference type="PANTHER" id="PTHR33568">
    <property type="entry name" value="DNA POLYMERASE"/>
    <property type="match status" value="1"/>
</dbReference>
<keyword evidence="5" id="KW-0235">DNA replication</keyword>
<keyword evidence="6" id="KW-0239">DNA-directed DNA polymerase</keyword>
<keyword evidence="3" id="KW-0808">Transferase</keyword>
<evidence type="ECO:0000259" key="9">
    <source>
        <dbReference type="Pfam" id="PF03175"/>
    </source>
</evidence>
<dbReference type="GO" id="GO:0003887">
    <property type="term" value="F:DNA-directed DNA polymerase activity"/>
    <property type="evidence" value="ECO:0007669"/>
    <property type="project" value="UniProtKB-KW"/>
</dbReference>
<comment type="caution">
    <text evidence="10">The sequence shown here is derived from an EMBL/GenBank/DDBJ whole genome shotgun (WGS) entry which is preliminary data.</text>
</comment>
<dbReference type="Gene3D" id="3.90.1600.10">
    <property type="entry name" value="Palm domain of DNA polymerase"/>
    <property type="match status" value="1"/>
</dbReference>
<evidence type="ECO:0000256" key="1">
    <source>
        <dbReference type="ARBA" id="ARBA00005755"/>
    </source>
</evidence>
<keyword evidence="7" id="KW-0238">DNA-binding</keyword>
<dbReference type="Pfam" id="PF03175">
    <property type="entry name" value="DNA_pol_B_2"/>
    <property type="match status" value="1"/>
</dbReference>
<evidence type="ECO:0000256" key="4">
    <source>
        <dbReference type="ARBA" id="ARBA00022695"/>
    </source>
</evidence>
<gene>
    <name evidence="10" type="ORF">OXX778_LOCUS9450</name>
</gene>
<dbReference type="GO" id="GO:0003677">
    <property type="term" value="F:DNA binding"/>
    <property type="evidence" value="ECO:0007669"/>
    <property type="project" value="UniProtKB-KW"/>
</dbReference>
<reference evidence="10" key="1">
    <citation type="submission" date="2021-02" db="EMBL/GenBank/DDBJ databases">
        <authorList>
            <person name="Nowell W R."/>
        </authorList>
    </citation>
    <scope>NUCLEOTIDE SEQUENCE</scope>
    <source>
        <strain evidence="10">Ploen Becks lab</strain>
    </source>
</reference>
<proteinExistence type="inferred from homology"/>
<evidence type="ECO:0000256" key="6">
    <source>
        <dbReference type="ARBA" id="ARBA00022932"/>
    </source>
</evidence>
<organism evidence="10 11">
    <name type="scientific">Brachionus calyciflorus</name>
    <dbReference type="NCBI Taxonomy" id="104777"/>
    <lineage>
        <taxon>Eukaryota</taxon>
        <taxon>Metazoa</taxon>
        <taxon>Spiralia</taxon>
        <taxon>Gnathifera</taxon>
        <taxon>Rotifera</taxon>
        <taxon>Eurotatoria</taxon>
        <taxon>Monogononta</taxon>
        <taxon>Pseudotrocha</taxon>
        <taxon>Ploima</taxon>
        <taxon>Brachionidae</taxon>
        <taxon>Brachionus</taxon>
    </lineage>
</organism>
<evidence type="ECO:0000256" key="5">
    <source>
        <dbReference type="ARBA" id="ARBA00022705"/>
    </source>
</evidence>
<dbReference type="EC" id="2.7.7.7" evidence="2"/>
<dbReference type="InterPro" id="IPR004868">
    <property type="entry name" value="DNA-dir_DNA_pol_B_mt/vir"/>
</dbReference>
<name>A0A813WVM1_9BILA</name>
<keyword evidence="11" id="KW-1185">Reference proteome</keyword>
<evidence type="ECO:0000256" key="2">
    <source>
        <dbReference type="ARBA" id="ARBA00012417"/>
    </source>
</evidence>
<dbReference type="SUPFAM" id="SSF56672">
    <property type="entry name" value="DNA/RNA polymerases"/>
    <property type="match status" value="1"/>
</dbReference>
<comment type="similarity">
    <text evidence="1">Belongs to the DNA polymerase type-B family.</text>
</comment>
<protein>
    <recommendedName>
        <fullName evidence="2">DNA-directed DNA polymerase</fullName>
        <ecNumber evidence="2">2.7.7.7</ecNumber>
    </recommendedName>
</protein>
<dbReference type="InterPro" id="IPR023211">
    <property type="entry name" value="DNA_pol_palm_dom_sf"/>
</dbReference>
<feature type="domain" description="DNA-directed DNA polymerase family B mitochondria/virus" evidence="9">
    <location>
        <begin position="48"/>
        <end position="92"/>
    </location>
</feature>